<sequence length="249" mass="27239">MKRIATLLTAIALVALLSVLSGCQEKNELVMGTNAAFPPFEYIGGADGNAVVGFDVEIAKAIAEKAGKTLRIEDMEFDSLLTALNADKIDFAIAGMTITDEREKSVDFSDPYYEATQAVIVRKADNPISTKDDLNGKKISVQLGTTGNEIAKEFTDDSNIVAFNTGFEAIMELKNGKVDAMIIDEQPAQNFIRQNSDLEIVSLDFDPEYYGIAVKEGKSSEELLPIINETLKELKANGTYDKLLSEYMK</sequence>
<dbReference type="EMBL" id="CP002116">
    <property type="protein sequence ID" value="ADK79508.1"/>
    <property type="molecule type" value="Genomic_DNA"/>
</dbReference>
<comment type="similarity">
    <text evidence="2 4">Belongs to the bacterial solute-binding protein 3 family.</text>
</comment>
<proteinExistence type="inferred from homology"/>
<dbReference type="PANTHER" id="PTHR35936">
    <property type="entry name" value="MEMBRANE-BOUND LYTIC MUREIN TRANSGLYCOSYLASE F"/>
    <property type="match status" value="1"/>
</dbReference>
<dbReference type="GO" id="GO:0030313">
    <property type="term" value="C:cell envelope"/>
    <property type="evidence" value="ECO:0007669"/>
    <property type="project" value="UniProtKB-SubCell"/>
</dbReference>
<feature type="chain" id="PRO_5003150710" evidence="5">
    <location>
        <begin position="24"/>
        <end position="249"/>
    </location>
</feature>
<keyword evidence="3 5" id="KW-0732">Signal</keyword>
<dbReference type="SUPFAM" id="SSF53850">
    <property type="entry name" value="Periplasmic binding protein-like II"/>
    <property type="match status" value="1"/>
</dbReference>
<evidence type="ECO:0000313" key="9">
    <source>
        <dbReference type="Proteomes" id="UP000002318"/>
    </source>
</evidence>
<dbReference type="PROSITE" id="PS51257">
    <property type="entry name" value="PROKAR_LIPOPROTEIN"/>
    <property type="match status" value="1"/>
</dbReference>
<evidence type="ECO:0000256" key="2">
    <source>
        <dbReference type="ARBA" id="ARBA00010333"/>
    </source>
</evidence>
<dbReference type="STRING" id="573413.Spirs_0352"/>
<dbReference type="GO" id="GO:0016020">
    <property type="term" value="C:membrane"/>
    <property type="evidence" value="ECO:0007669"/>
    <property type="project" value="InterPro"/>
</dbReference>
<evidence type="ECO:0000256" key="4">
    <source>
        <dbReference type="RuleBase" id="RU003744"/>
    </source>
</evidence>
<protein>
    <submittedName>
        <fullName evidence="8">Extracellular solute-binding protein family 3</fullName>
    </submittedName>
</protein>
<dbReference type="AlphaFoldDB" id="E1RAX8"/>
<evidence type="ECO:0000259" key="7">
    <source>
        <dbReference type="SMART" id="SM00079"/>
    </source>
</evidence>
<dbReference type="SMART" id="SM00062">
    <property type="entry name" value="PBPb"/>
    <property type="match status" value="1"/>
</dbReference>
<dbReference type="CDD" id="cd13624">
    <property type="entry name" value="PBP2_Arg_Lys_His"/>
    <property type="match status" value="1"/>
</dbReference>
<dbReference type="Gene3D" id="3.40.190.10">
    <property type="entry name" value="Periplasmic binding protein-like II"/>
    <property type="match status" value="2"/>
</dbReference>
<dbReference type="SMART" id="SM00079">
    <property type="entry name" value="PBPe"/>
    <property type="match status" value="1"/>
</dbReference>
<dbReference type="InterPro" id="IPR018313">
    <property type="entry name" value="SBP_3_CS"/>
</dbReference>
<accession>E1RAX8</accession>
<dbReference type="InterPro" id="IPR001638">
    <property type="entry name" value="Solute-binding_3/MltF_N"/>
</dbReference>
<dbReference type="OrthoDB" id="9774451at2"/>
<evidence type="ECO:0000256" key="5">
    <source>
        <dbReference type="SAM" id="SignalP"/>
    </source>
</evidence>
<evidence type="ECO:0000256" key="1">
    <source>
        <dbReference type="ARBA" id="ARBA00004196"/>
    </source>
</evidence>
<name>E1RAX8_SEDSS</name>
<feature type="signal peptide" evidence="5">
    <location>
        <begin position="1"/>
        <end position="23"/>
    </location>
</feature>
<dbReference type="Pfam" id="PF00497">
    <property type="entry name" value="SBP_bac_3"/>
    <property type="match status" value="1"/>
</dbReference>
<gene>
    <name evidence="8" type="ordered locus">Spirs_0352</name>
</gene>
<dbReference type="PANTHER" id="PTHR35936:SF38">
    <property type="entry name" value="GLUTAMINE-BINDING PERIPLASMIC PROTEIN"/>
    <property type="match status" value="1"/>
</dbReference>
<feature type="domain" description="Solute-binding protein family 3/N-terminal" evidence="6">
    <location>
        <begin position="28"/>
        <end position="249"/>
    </location>
</feature>
<dbReference type="RefSeq" id="WP_013252972.1">
    <property type="nucleotide sequence ID" value="NC_014364.1"/>
</dbReference>
<dbReference type="PROSITE" id="PS01039">
    <property type="entry name" value="SBP_BACTERIAL_3"/>
    <property type="match status" value="1"/>
</dbReference>
<evidence type="ECO:0000313" key="8">
    <source>
        <dbReference type="EMBL" id="ADK79508.1"/>
    </source>
</evidence>
<dbReference type="InterPro" id="IPR001320">
    <property type="entry name" value="Iontro_rcpt_C"/>
</dbReference>
<dbReference type="GO" id="GO:0015276">
    <property type="term" value="F:ligand-gated monoatomic ion channel activity"/>
    <property type="evidence" value="ECO:0007669"/>
    <property type="project" value="InterPro"/>
</dbReference>
<evidence type="ECO:0000256" key="3">
    <source>
        <dbReference type="ARBA" id="ARBA00022729"/>
    </source>
</evidence>
<feature type="domain" description="Ionotropic glutamate receptor C-terminal" evidence="7">
    <location>
        <begin position="28"/>
        <end position="246"/>
    </location>
</feature>
<reference evidence="8 9" key="1">
    <citation type="journal article" date="2010" name="Stand. Genomic Sci.">
        <title>Complete genome sequence of Spirochaeta smaragdinae type strain (SEBR 4228).</title>
        <authorList>
            <person name="Mavromatis K."/>
            <person name="Yasawong M."/>
            <person name="Chertkov O."/>
            <person name="Lapidus A."/>
            <person name="Lucas S."/>
            <person name="Nolan M."/>
            <person name="Del Rio T.G."/>
            <person name="Tice H."/>
            <person name="Cheng J.F."/>
            <person name="Pitluck S."/>
            <person name="Liolios K."/>
            <person name="Ivanova N."/>
            <person name="Tapia R."/>
            <person name="Han C."/>
            <person name="Bruce D."/>
            <person name="Goodwin L."/>
            <person name="Pati A."/>
            <person name="Chen A."/>
            <person name="Palaniappan K."/>
            <person name="Land M."/>
            <person name="Hauser L."/>
            <person name="Chang Y.J."/>
            <person name="Jeffries C.D."/>
            <person name="Detter J.C."/>
            <person name="Rohde M."/>
            <person name="Brambilla E."/>
            <person name="Spring S."/>
            <person name="Goker M."/>
            <person name="Sikorski J."/>
            <person name="Woyke T."/>
            <person name="Bristow J."/>
            <person name="Eisen J.A."/>
            <person name="Markowitz V."/>
            <person name="Hugenholtz P."/>
            <person name="Klenk H.P."/>
            <person name="Kyrpides N.C."/>
        </authorList>
    </citation>
    <scope>NUCLEOTIDE SEQUENCE [LARGE SCALE GENOMIC DNA]</scope>
    <source>
        <strain evidence="9">DSM 11293 / JCM 15392 / SEBR 4228</strain>
    </source>
</reference>
<comment type="subcellular location">
    <subcellularLocation>
        <location evidence="1">Cell envelope</location>
    </subcellularLocation>
</comment>
<organism evidence="8 9">
    <name type="scientific">Sediminispirochaeta smaragdinae (strain DSM 11293 / JCM 15392 / SEBR 4228)</name>
    <name type="common">Spirochaeta smaragdinae</name>
    <dbReference type="NCBI Taxonomy" id="573413"/>
    <lineage>
        <taxon>Bacteria</taxon>
        <taxon>Pseudomonadati</taxon>
        <taxon>Spirochaetota</taxon>
        <taxon>Spirochaetia</taxon>
        <taxon>Spirochaetales</taxon>
        <taxon>Spirochaetaceae</taxon>
        <taxon>Sediminispirochaeta</taxon>
    </lineage>
</organism>
<dbReference type="eggNOG" id="COG0834">
    <property type="taxonomic scope" value="Bacteria"/>
</dbReference>
<dbReference type="Proteomes" id="UP000002318">
    <property type="component" value="Chromosome"/>
</dbReference>
<evidence type="ECO:0000259" key="6">
    <source>
        <dbReference type="SMART" id="SM00062"/>
    </source>
</evidence>
<dbReference type="HOGENOM" id="CLU_019602_18_2_12"/>
<dbReference type="KEGG" id="ssm:Spirs_0352"/>
<keyword evidence="9" id="KW-1185">Reference proteome</keyword>